<dbReference type="PROSITE" id="PS00028">
    <property type="entry name" value="ZINC_FINGER_C2H2_1"/>
    <property type="match status" value="3"/>
</dbReference>
<evidence type="ECO:0000256" key="4">
    <source>
        <dbReference type="ARBA" id="ARBA00022737"/>
    </source>
</evidence>
<comment type="similarity">
    <text evidence="2">Belongs to the krueppel C2H2-type zinc-finger protein family.</text>
</comment>
<reference evidence="13" key="2">
    <citation type="submission" date="2025-08" db="UniProtKB">
        <authorList>
            <consortium name="Ensembl"/>
        </authorList>
    </citation>
    <scope>IDENTIFICATION</scope>
</reference>
<dbReference type="FunFam" id="3.30.160.60:FF:000012">
    <property type="entry name" value="RB-associated KRAB zinc finger protein-like"/>
    <property type="match status" value="1"/>
</dbReference>
<evidence type="ECO:0000256" key="1">
    <source>
        <dbReference type="ARBA" id="ARBA00004123"/>
    </source>
</evidence>
<dbReference type="GO" id="GO:0008270">
    <property type="term" value="F:zinc ion binding"/>
    <property type="evidence" value="ECO:0007669"/>
    <property type="project" value="UniProtKB-KW"/>
</dbReference>
<dbReference type="Proteomes" id="UP000472267">
    <property type="component" value="Chromosome 18"/>
</dbReference>
<evidence type="ECO:0000256" key="10">
    <source>
        <dbReference type="PROSITE-ProRule" id="PRU00042"/>
    </source>
</evidence>
<keyword evidence="7" id="KW-0805">Transcription regulation</keyword>
<dbReference type="FunFam" id="3.30.160.60:FF:002343">
    <property type="entry name" value="Zinc finger protein 33A"/>
    <property type="match status" value="1"/>
</dbReference>
<dbReference type="InParanoid" id="A0A672JP80"/>
<keyword evidence="6" id="KW-0862">Zinc</keyword>
<evidence type="ECO:0000256" key="5">
    <source>
        <dbReference type="ARBA" id="ARBA00022771"/>
    </source>
</evidence>
<feature type="domain" description="C2H2-type" evidence="12">
    <location>
        <begin position="268"/>
        <end position="295"/>
    </location>
</feature>
<evidence type="ECO:0000313" key="14">
    <source>
        <dbReference type="Proteomes" id="UP000472267"/>
    </source>
</evidence>
<evidence type="ECO:0000256" key="3">
    <source>
        <dbReference type="ARBA" id="ARBA00022723"/>
    </source>
</evidence>
<dbReference type="PROSITE" id="PS50157">
    <property type="entry name" value="ZINC_FINGER_C2H2_2"/>
    <property type="match status" value="5"/>
</dbReference>
<dbReference type="InterPro" id="IPR050331">
    <property type="entry name" value="Zinc_finger"/>
</dbReference>
<dbReference type="AlphaFoldDB" id="A0A672JP80"/>
<dbReference type="FunFam" id="3.30.160.60:FF:000446">
    <property type="entry name" value="Zinc finger protein"/>
    <property type="match status" value="1"/>
</dbReference>
<feature type="compositionally biased region" description="Basic and acidic residues" evidence="11">
    <location>
        <begin position="327"/>
        <end position="339"/>
    </location>
</feature>
<evidence type="ECO:0000256" key="6">
    <source>
        <dbReference type="ARBA" id="ARBA00022833"/>
    </source>
</evidence>
<comment type="subcellular location">
    <subcellularLocation>
        <location evidence="1">Nucleus</location>
    </subcellularLocation>
</comment>
<dbReference type="PANTHER" id="PTHR16515:SF58">
    <property type="entry name" value="ZINC FINGER PROTEIN 22"/>
    <property type="match status" value="1"/>
</dbReference>
<dbReference type="FunFam" id="3.30.160.60:FF:001442">
    <property type="entry name" value="zinc finger protein 696"/>
    <property type="match status" value="1"/>
</dbReference>
<feature type="region of interest" description="Disordered" evidence="11">
    <location>
        <begin position="313"/>
        <end position="339"/>
    </location>
</feature>
<dbReference type="OMA" id="WISDSAG"/>
<dbReference type="Ensembl" id="ENSSFAT00005057732.1">
    <property type="protein sequence ID" value="ENSSFAP00005056026.1"/>
    <property type="gene ID" value="ENSSFAG00005026498.1"/>
</dbReference>
<evidence type="ECO:0000256" key="2">
    <source>
        <dbReference type="ARBA" id="ARBA00006991"/>
    </source>
</evidence>
<dbReference type="SMART" id="SM00355">
    <property type="entry name" value="ZnF_C2H2"/>
    <property type="match status" value="5"/>
</dbReference>
<keyword evidence="14" id="KW-1185">Reference proteome</keyword>
<dbReference type="GO" id="GO:0005634">
    <property type="term" value="C:nucleus"/>
    <property type="evidence" value="ECO:0007669"/>
    <property type="project" value="UniProtKB-SubCell"/>
</dbReference>
<accession>A0A672JP80</accession>
<evidence type="ECO:0000256" key="11">
    <source>
        <dbReference type="SAM" id="MobiDB-lite"/>
    </source>
</evidence>
<reference evidence="13" key="3">
    <citation type="submission" date="2025-09" db="UniProtKB">
        <authorList>
            <consortium name="Ensembl"/>
        </authorList>
    </citation>
    <scope>IDENTIFICATION</scope>
</reference>
<keyword evidence="4" id="KW-0677">Repeat</keyword>
<evidence type="ECO:0000256" key="7">
    <source>
        <dbReference type="ARBA" id="ARBA00023015"/>
    </source>
</evidence>
<dbReference type="GO" id="GO:0010468">
    <property type="term" value="P:regulation of gene expression"/>
    <property type="evidence" value="ECO:0007669"/>
    <property type="project" value="TreeGrafter"/>
</dbReference>
<dbReference type="InterPro" id="IPR013087">
    <property type="entry name" value="Znf_C2H2_type"/>
</dbReference>
<evidence type="ECO:0000256" key="8">
    <source>
        <dbReference type="ARBA" id="ARBA00023163"/>
    </source>
</evidence>
<proteinExistence type="inferred from homology"/>
<dbReference type="SUPFAM" id="SSF57667">
    <property type="entry name" value="beta-beta-alpha zinc fingers"/>
    <property type="match status" value="2"/>
</dbReference>
<feature type="domain" description="C2H2-type" evidence="12">
    <location>
        <begin position="187"/>
        <end position="214"/>
    </location>
</feature>
<keyword evidence="9" id="KW-0539">Nucleus</keyword>
<dbReference type="Pfam" id="PF00096">
    <property type="entry name" value="zf-C2H2"/>
    <property type="match status" value="2"/>
</dbReference>
<feature type="domain" description="C2H2-type" evidence="12">
    <location>
        <begin position="215"/>
        <end position="236"/>
    </location>
</feature>
<evidence type="ECO:0000259" key="12">
    <source>
        <dbReference type="PROSITE" id="PS50157"/>
    </source>
</evidence>
<dbReference type="InterPro" id="IPR036236">
    <property type="entry name" value="Znf_C2H2_sf"/>
</dbReference>
<dbReference type="Pfam" id="PF13912">
    <property type="entry name" value="zf-C2H2_6"/>
    <property type="match status" value="2"/>
</dbReference>
<protein>
    <recommendedName>
        <fullName evidence="12">C2H2-type domain-containing protein</fullName>
    </recommendedName>
</protein>
<feature type="domain" description="C2H2-type" evidence="12">
    <location>
        <begin position="240"/>
        <end position="267"/>
    </location>
</feature>
<keyword evidence="3" id="KW-0479">Metal-binding</keyword>
<keyword evidence="8" id="KW-0804">Transcription</keyword>
<keyword evidence="5 10" id="KW-0863">Zinc-finger</keyword>
<feature type="domain" description="C2H2-type" evidence="12">
    <location>
        <begin position="296"/>
        <end position="324"/>
    </location>
</feature>
<organism evidence="13 14">
    <name type="scientific">Salarias fasciatus</name>
    <name type="common">Jewelled blenny</name>
    <name type="synonym">Blennius fasciatus</name>
    <dbReference type="NCBI Taxonomy" id="181472"/>
    <lineage>
        <taxon>Eukaryota</taxon>
        <taxon>Metazoa</taxon>
        <taxon>Chordata</taxon>
        <taxon>Craniata</taxon>
        <taxon>Vertebrata</taxon>
        <taxon>Euteleostomi</taxon>
        <taxon>Actinopterygii</taxon>
        <taxon>Neopterygii</taxon>
        <taxon>Teleostei</taxon>
        <taxon>Neoteleostei</taxon>
        <taxon>Acanthomorphata</taxon>
        <taxon>Ovalentaria</taxon>
        <taxon>Blenniimorphae</taxon>
        <taxon>Blenniiformes</taxon>
        <taxon>Blennioidei</taxon>
        <taxon>Blenniidae</taxon>
        <taxon>Salariinae</taxon>
        <taxon>Salarias</taxon>
    </lineage>
</organism>
<name>A0A672JP80_SALFA</name>
<dbReference type="PANTHER" id="PTHR16515">
    <property type="entry name" value="PR DOMAIN ZINC FINGER PROTEIN"/>
    <property type="match status" value="1"/>
</dbReference>
<reference evidence="13" key="1">
    <citation type="submission" date="2019-06" db="EMBL/GenBank/DDBJ databases">
        <authorList>
            <consortium name="Wellcome Sanger Institute Data Sharing"/>
        </authorList>
    </citation>
    <scope>NUCLEOTIDE SEQUENCE [LARGE SCALE GENOMIC DNA]</scope>
</reference>
<evidence type="ECO:0000313" key="13">
    <source>
        <dbReference type="Ensembl" id="ENSSFAP00005056026.1"/>
    </source>
</evidence>
<dbReference type="Gene3D" id="3.30.160.60">
    <property type="entry name" value="Classic Zinc Finger"/>
    <property type="match status" value="5"/>
</dbReference>
<evidence type="ECO:0000256" key="9">
    <source>
        <dbReference type="ARBA" id="ARBA00023242"/>
    </source>
</evidence>
<dbReference type="FunCoup" id="A0A672JP80">
    <property type="interactions" value="119"/>
</dbReference>
<sequence>MATCIPFQTQLSSIMEVLVKAAVAEISKLVDDKCAFLHLEISRKQSENEMLKRKLLMMERRNAQLQLGELLLLLMYHCICVCAITAQEIIADCLSVPVKLEAEGSSACMEGITPETAQSEQFRHVSHPQYSQDKCLQSALQQAGPSPAMPHEQRPALSLHTEDYRHHRNILRAKRPTNVWRSSHKLFMCSVCNKGFLRLSQLEEHKASHQAVKPFRCLECGKSFTQKTRLKTHQSVKRAFWCTVCGKSFQWLVPLSIHHRTHTGEKPFGCGQCGKRFTQQSSLRVHQRTHSGERPYSCSQCGKTFILMHHLKRPPDHPHVQLRGPRARRDTLDTHESERKQRQAGSFLCCDIYPAADLCN</sequence>